<comment type="subcellular location">
    <subcellularLocation>
        <location evidence="1">Nucleus</location>
    </subcellularLocation>
</comment>
<keyword evidence="3" id="KW-0863">Zinc-finger</keyword>
<evidence type="ECO:0000256" key="5">
    <source>
        <dbReference type="ARBA" id="ARBA00023242"/>
    </source>
</evidence>
<keyword evidence="5" id="KW-0539">Nucleus</keyword>
<evidence type="ECO:0000256" key="2">
    <source>
        <dbReference type="ARBA" id="ARBA00022723"/>
    </source>
</evidence>
<dbReference type="GO" id="GO:0005634">
    <property type="term" value="C:nucleus"/>
    <property type="evidence" value="ECO:0007669"/>
    <property type="project" value="UniProtKB-SubCell"/>
</dbReference>
<keyword evidence="4" id="KW-0862">Zinc</keyword>
<evidence type="ECO:0008006" key="8">
    <source>
        <dbReference type="Google" id="ProtNLM"/>
    </source>
</evidence>
<dbReference type="EMBL" id="JAAGAX010000007">
    <property type="protein sequence ID" value="KAF2308348.1"/>
    <property type="molecule type" value="Genomic_DNA"/>
</dbReference>
<evidence type="ECO:0000313" key="7">
    <source>
        <dbReference type="Proteomes" id="UP000467840"/>
    </source>
</evidence>
<evidence type="ECO:0000256" key="1">
    <source>
        <dbReference type="ARBA" id="ARBA00004123"/>
    </source>
</evidence>
<dbReference type="Proteomes" id="UP000467840">
    <property type="component" value="Chromosome 17"/>
</dbReference>
<evidence type="ECO:0000256" key="3">
    <source>
        <dbReference type="ARBA" id="ARBA00022771"/>
    </source>
</evidence>
<dbReference type="GO" id="GO:0008270">
    <property type="term" value="F:zinc ion binding"/>
    <property type="evidence" value="ECO:0007669"/>
    <property type="project" value="UniProtKB-KW"/>
</dbReference>
<organism evidence="6 7">
    <name type="scientific">Hevea brasiliensis</name>
    <name type="common">Para rubber tree</name>
    <name type="synonym">Siphonia brasiliensis</name>
    <dbReference type="NCBI Taxonomy" id="3981"/>
    <lineage>
        <taxon>Eukaryota</taxon>
        <taxon>Viridiplantae</taxon>
        <taxon>Streptophyta</taxon>
        <taxon>Embryophyta</taxon>
        <taxon>Tracheophyta</taxon>
        <taxon>Spermatophyta</taxon>
        <taxon>Magnoliopsida</taxon>
        <taxon>eudicotyledons</taxon>
        <taxon>Gunneridae</taxon>
        <taxon>Pentapetalae</taxon>
        <taxon>rosids</taxon>
        <taxon>fabids</taxon>
        <taxon>Malpighiales</taxon>
        <taxon>Euphorbiaceae</taxon>
        <taxon>Crotonoideae</taxon>
        <taxon>Micrandreae</taxon>
        <taxon>Hevea</taxon>
    </lineage>
</organism>
<dbReference type="PANTHER" id="PTHR46481">
    <property type="entry name" value="ZINC FINGER BED DOMAIN-CONTAINING PROTEIN 4"/>
    <property type="match status" value="1"/>
</dbReference>
<name>A0A6A6M721_HEVBR</name>
<keyword evidence="2" id="KW-0479">Metal-binding</keyword>
<dbReference type="AlphaFoldDB" id="A0A6A6M721"/>
<proteinExistence type="predicted"/>
<evidence type="ECO:0000313" key="6">
    <source>
        <dbReference type="EMBL" id="KAF2308348.1"/>
    </source>
</evidence>
<protein>
    <recommendedName>
        <fullName evidence="8">DUF659 domain-containing protein</fullName>
    </recommendedName>
</protein>
<reference evidence="6 7" key="1">
    <citation type="journal article" date="2020" name="Mol. Plant">
        <title>The Chromosome-Based Rubber Tree Genome Provides New Insights into Spurge Genome Evolution and Rubber Biosynthesis.</title>
        <authorList>
            <person name="Liu J."/>
            <person name="Shi C."/>
            <person name="Shi C.C."/>
            <person name="Li W."/>
            <person name="Zhang Q.J."/>
            <person name="Zhang Y."/>
            <person name="Li K."/>
            <person name="Lu H.F."/>
            <person name="Shi C."/>
            <person name="Zhu S.T."/>
            <person name="Xiao Z.Y."/>
            <person name="Nan H."/>
            <person name="Yue Y."/>
            <person name="Zhu X.G."/>
            <person name="Wu Y."/>
            <person name="Hong X.N."/>
            <person name="Fan G.Y."/>
            <person name="Tong Y."/>
            <person name="Zhang D."/>
            <person name="Mao C.L."/>
            <person name="Liu Y.L."/>
            <person name="Hao S.J."/>
            <person name="Liu W.Q."/>
            <person name="Lv M.Q."/>
            <person name="Zhang H.B."/>
            <person name="Liu Y."/>
            <person name="Hu-Tang G.R."/>
            <person name="Wang J.P."/>
            <person name="Wang J.H."/>
            <person name="Sun Y.H."/>
            <person name="Ni S.B."/>
            <person name="Chen W.B."/>
            <person name="Zhang X.C."/>
            <person name="Jiao Y.N."/>
            <person name="Eichler E.E."/>
            <person name="Li G.H."/>
            <person name="Liu X."/>
            <person name="Gao L.Z."/>
        </authorList>
    </citation>
    <scope>NUCLEOTIDE SEQUENCE [LARGE SCALE GENOMIC DNA]</scope>
    <source>
        <strain evidence="7">cv. GT1</strain>
        <tissue evidence="6">Leaf</tissue>
    </source>
</reference>
<gene>
    <name evidence="6" type="ORF">GH714_000050</name>
</gene>
<comment type="caution">
    <text evidence="6">The sequence shown here is derived from an EMBL/GenBank/DDBJ whole genome shotgun (WGS) entry which is preliminary data.</text>
</comment>
<sequence>MSNNSNSNAIGLTSPIDQACSIAFLSTQDSSTSPFMDVMRQIRTKTKMSLRQNEGEENPFASKKRKRTSKHTFNFCDVPPPHTGVIICDVLQKCLVEWGIEDKVWTVSVDNAAYNDATIRMLKDNLA</sequence>
<dbReference type="PANTHER" id="PTHR46481:SF10">
    <property type="entry name" value="ZINC FINGER BED DOMAIN-CONTAINING PROTEIN 39"/>
    <property type="match status" value="1"/>
</dbReference>
<accession>A0A6A6M721</accession>
<evidence type="ECO:0000256" key="4">
    <source>
        <dbReference type="ARBA" id="ARBA00022833"/>
    </source>
</evidence>
<dbReference type="InterPro" id="IPR052035">
    <property type="entry name" value="ZnF_BED_domain_contain"/>
</dbReference>
<keyword evidence="7" id="KW-1185">Reference proteome</keyword>